<keyword evidence="9" id="KW-1185">Reference proteome</keyword>
<dbReference type="PANTHER" id="PTHR43133">
    <property type="entry name" value="RNA POLYMERASE ECF-TYPE SIGMA FACTO"/>
    <property type="match status" value="1"/>
</dbReference>
<name>A0ABV2QJG4_9MICO</name>
<dbReference type="EMBL" id="JBEPSJ010000001">
    <property type="protein sequence ID" value="MET4581013.1"/>
    <property type="molecule type" value="Genomic_DNA"/>
</dbReference>
<dbReference type="Pfam" id="PF04545">
    <property type="entry name" value="Sigma70_r4"/>
    <property type="match status" value="1"/>
</dbReference>
<dbReference type="PANTHER" id="PTHR43133:SF52">
    <property type="entry name" value="ECF RNA POLYMERASE SIGMA FACTOR SIGL"/>
    <property type="match status" value="1"/>
</dbReference>
<dbReference type="InterPro" id="IPR007630">
    <property type="entry name" value="RNA_pol_sigma70_r4"/>
</dbReference>
<gene>
    <name evidence="8" type="ORF">ABIE21_000503</name>
</gene>
<dbReference type="InterPro" id="IPR013324">
    <property type="entry name" value="RNA_pol_sigma_r3/r4-like"/>
</dbReference>
<evidence type="ECO:0000256" key="3">
    <source>
        <dbReference type="ARBA" id="ARBA00023082"/>
    </source>
</evidence>
<dbReference type="InterPro" id="IPR013325">
    <property type="entry name" value="RNA_pol_sigma_r2"/>
</dbReference>
<evidence type="ECO:0000313" key="8">
    <source>
        <dbReference type="EMBL" id="MET4581013.1"/>
    </source>
</evidence>
<evidence type="ECO:0000313" key="9">
    <source>
        <dbReference type="Proteomes" id="UP001549257"/>
    </source>
</evidence>
<evidence type="ECO:0000259" key="6">
    <source>
        <dbReference type="Pfam" id="PF04542"/>
    </source>
</evidence>
<feature type="domain" description="RNA polymerase sigma-70 region 4" evidence="7">
    <location>
        <begin position="111"/>
        <end position="159"/>
    </location>
</feature>
<evidence type="ECO:0000256" key="5">
    <source>
        <dbReference type="ARBA" id="ARBA00023163"/>
    </source>
</evidence>
<evidence type="ECO:0000259" key="7">
    <source>
        <dbReference type="Pfam" id="PF04545"/>
    </source>
</evidence>
<accession>A0ABV2QJG4</accession>
<reference evidence="8 9" key="1">
    <citation type="submission" date="2024-06" db="EMBL/GenBank/DDBJ databases">
        <title>Sorghum-associated microbial communities from plants grown in Nebraska, USA.</title>
        <authorList>
            <person name="Schachtman D."/>
        </authorList>
    </citation>
    <scope>NUCLEOTIDE SEQUENCE [LARGE SCALE GENOMIC DNA]</scope>
    <source>
        <strain evidence="8 9">2857</strain>
    </source>
</reference>
<protein>
    <submittedName>
        <fullName evidence="8">RNA polymerase sigma-70 factor (ECF subfamily)</fullName>
    </submittedName>
</protein>
<keyword evidence="2" id="KW-0805">Transcription regulation</keyword>
<comment type="similarity">
    <text evidence="1">Belongs to the sigma-70 factor family. ECF subfamily.</text>
</comment>
<keyword evidence="4" id="KW-0238">DNA-binding</keyword>
<sequence>MQVELRDRISALAETNIDDLFSYFARRVLPRDEAADLVGETMLVVWRRAGDAPADDLKARMWMFGIARRVLMNHERGRRRRIALTARIRDEIVSGMTSPDPDDRSDDIRAAIRRLPPKQREVILLVYGEGFTLAETGKIMSTSASSTRSRHSYALSALRSHLNEVDGLGPLLASATAWEG</sequence>
<keyword evidence="3" id="KW-0731">Sigma factor</keyword>
<evidence type="ECO:0000256" key="1">
    <source>
        <dbReference type="ARBA" id="ARBA00010641"/>
    </source>
</evidence>
<dbReference type="Proteomes" id="UP001549257">
    <property type="component" value="Unassembled WGS sequence"/>
</dbReference>
<dbReference type="SUPFAM" id="SSF88659">
    <property type="entry name" value="Sigma3 and sigma4 domains of RNA polymerase sigma factors"/>
    <property type="match status" value="1"/>
</dbReference>
<dbReference type="Gene3D" id="1.10.1740.10">
    <property type="match status" value="1"/>
</dbReference>
<dbReference type="InterPro" id="IPR007627">
    <property type="entry name" value="RNA_pol_sigma70_r2"/>
</dbReference>
<keyword evidence="5" id="KW-0804">Transcription</keyword>
<dbReference type="InterPro" id="IPR014284">
    <property type="entry name" value="RNA_pol_sigma-70_dom"/>
</dbReference>
<evidence type="ECO:0000256" key="2">
    <source>
        <dbReference type="ARBA" id="ARBA00023015"/>
    </source>
</evidence>
<dbReference type="NCBIfam" id="TIGR02937">
    <property type="entry name" value="sigma70-ECF"/>
    <property type="match status" value="1"/>
</dbReference>
<dbReference type="Gene3D" id="1.10.10.10">
    <property type="entry name" value="Winged helix-like DNA-binding domain superfamily/Winged helix DNA-binding domain"/>
    <property type="match status" value="1"/>
</dbReference>
<evidence type="ECO:0000256" key="4">
    <source>
        <dbReference type="ARBA" id="ARBA00023125"/>
    </source>
</evidence>
<dbReference type="InterPro" id="IPR036388">
    <property type="entry name" value="WH-like_DNA-bd_sf"/>
</dbReference>
<feature type="domain" description="RNA polymerase sigma-70 region 2" evidence="6">
    <location>
        <begin position="19"/>
        <end position="81"/>
    </location>
</feature>
<dbReference type="InterPro" id="IPR039425">
    <property type="entry name" value="RNA_pol_sigma-70-like"/>
</dbReference>
<dbReference type="RefSeq" id="WP_354023209.1">
    <property type="nucleotide sequence ID" value="NZ_JBEPSJ010000001.1"/>
</dbReference>
<comment type="caution">
    <text evidence="8">The sequence shown here is derived from an EMBL/GenBank/DDBJ whole genome shotgun (WGS) entry which is preliminary data.</text>
</comment>
<dbReference type="Pfam" id="PF04542">
    <property type="entry name" value="Sigma70_r2"/>
    <property type="match status" value="1"/>
</dbReference>
<proteinExistence type="inferred from homology"/>
<dbReference type="SUPFAM" id="SSF88946">
    <property type="entry name" value="Sigma2 domain of RNA polymerase sigma factors"/>
    <property type="match status" value="1"/>
</dbReference>
<organism evidence="8 9">
    <name type="scientific">Conyzicola nivalis</name>
    <dbReference type="NCBI Taxonomy" id="1477021"/>
    <lineage>
        <taxon>Bacteria</taxon>
        <taxon>Bacillati</taxon>
        <taxon>Actinomycetota</taxon>
        <taxon>Actinomycetes</taxon>
        <taxon>Micrococcales</taxon>
        <taxon>Microbacteriaceae</taxon>
        <taxon>Conyzicola</taxon>
    </lineage>
</organism>